<reference evidence="1 2" key="1">
    <citation type="journal article" date="2012" name="J. Bacteriol.">
        <title>Draft Genome Sequences for Two Metal-Reducing Pelosinus fermentans Strains Isolated from a Cr(VI)-Contaminated Site and for Type Strain R7.</title>
        <authorList>
            <person name="Brown S.D."/>
            <person name="Podar M."/>
            <person name="Klingeman D.M."/>
            <person name="Johnson C.M."/>
            <person name="Yang Z.K."/>
            <person name="Utturkar S.M."/>
            <person name="Land M.L."/>
            <person name="Mosher J.J."/>
            <person name="Hurt R.A.Jr."/>
            <person name="Phelps T.J."/>
            <person name="Palumbo A.V."/>
            <person name="Arkin A.P."/>
            <person name="Hazen T.C."/>
            <person name="Elias D.A."/>
        </authorList>
    </citation>
    <scope>NUCLEOTIDE SEQUENCE [LARGE SCALE GENOMIC DNA]</scope>
    <source>
        <strain evidence="1 2">B4</strain>
    </source>
</reference>
<dbReference type="Proteomes" id="UP000004324">
    <property type="component" value="Unassembled WGS sequence"/>
</dbReference>
<keyword evidence="1" id="KW-0067">ATP-binding</keyword>
<proteinExistence type="predicted"/>
<accession>I9LJY1</accession>
<comment type="caution">
    <text evidence="1">The sequence shown here is derived from an EMBL/GenBank/DDBJ whole genome shotgun (WGS) entry which is preliminary data.</text>
</comment>
<dbReference type="AlphaFoldDB" id="I9LJY1"/>
<dbReference type="GO" id="GO:0005524">
    <property type="term" value="F:ATP binding"/>
    <property type="evidence" value="ECO:0007669"/>
    <property type="project" value="UniProtKB-KW"/>
</dbReference>
<keyword evidence="2" id="KW-1185">Reference proteome</keyword>
<gene>
    <name evidence="1" type="ORF">FB4_1948</name>
</gene>
<name>I9LJY1_9FIRM</name>
<keyword evidence="1" id="KW-0547">Nucleotide-binding</keyword>
<sequence>MDGVYNDYEGNRIKYLTTECRKKQVKAKMLSESGLIGKDIAETFRKAKIDSYNKGPYNYLQNKWNRAEWLYIWSRENGTGKSYTANAIANMLLDEGIRTLVKREVDMANEIQETFSDKSGECEYALMGKWKGVAALIIQDVGKYGCKSEWWPQRIYDIIDYRLINSKTTIFTSNYNIEDRDVIERRFGENHGGAIYSRLNGLCTTIEMDGEDRRIK</sequence>
<dbReference type="PATRIC" id="fig|1149862.3.peg.225"/>
<organism evidence="1 2">
    <name type="scientific">Pelosinus fermentans B4</name>
    <dbReference type="NCBI Taxonomy" id="1149862"/>
    <lineage>
        <taxon>Bacteria</taxon>
        <taxon>Bacillati</taxon>
        <taxon>Bacillota</taxon>
        <taxon>Negativicutes</taxon>
        <taxon>Selenomonadales</taxon>
        <taxon>Sporomusaceae</taxon>
        <taxon>Pelosinus</taxon>
    </lineage>
</organism>
<evidence type="ECO:0000313" key="2">
    <source>
        <dbReference type="Proteomes" id="UP000004324"/>
    </source>
</evidence>
<dbReference type="Gene3D" id="3.40.50.300">
    <property type="entry name" value="P-loop containing nucleotide triphosphate hydrolases"/>
    <property type="match status" value="1"/>
</dbReference>
<evidence type="ECO:0000313" key="1">
    <source>
        <dbReference type="EMBL" id="EIW20736.1"/>
    </source>
</evidence>
<dbReference type="InterPro" id="IPR027417">
    <property type="entry name" value="P-loop_NTPase"/>
</dbReference>
<protein>
    <submittedName>
        <fullName evidence="1">IstB domain protein ATP-binding protein</fullName>
    </submittedName>
</protein>
<dbReference type="OrthoDB" id="9776217at2"/>
<dbReference type="EMBL" id="AKVJ01000004">
    <property type="protein sequence ID" value="EIW20736.1"/>
    <property type="molecule type" value="Genomic_DNA"/>
</dbReference>
<dbReference type="SUPFAM" id="SSF52540">
    <property type="entry name" value="P-loop containing nucleoside triphosphate hydrolases"/>
    <property type="match status" value="1"/>
</dbReference>